<name>A0A8C3YN45_9CETA</name>
<dbReference type="GeneTree" id="ENSGT00940000153655"/>
<feature type="domain" description="FAM194 C-terminal" evidence="2">
    <location>
        <begin position="352"/>
        <end position="536"/>
    </location>
</feature>
<dbReference type="PANTHER" id="PTHR23093">
    <property type="entry name" value="SIMILAR TO CHROMOSOME 3 OPEN READING FRAME 20"/>
    <property type="match status" value="1"/>
</dbReference>
<dbReference type="Ensembl" id="ENSCWAT00000027680.1">
    <property type="protein sequence ID" value="ENSCWAP00000025540.1"/>
    <property type="gene ID" value="ENSCWAG00000019265.1"/>
</dbReference>
<dbReference type="AlphaFoldDB" id="A0A8C3YN45"/>
<gene>
    <name evidence="3" type="primary">C3orf20</name>
</gene>
<feature type="compositionally biased region" description="Polar residues" evidence="1">
    <location>
        <begin position="575"/>
        <end position="585"/>
    </location>
</feature>
<evidence type="ECO:0000313" key="4">
    <source>
        <dbReference type="Proteomes" id="UP000694540"/>
    </source>
</evidence>
<evidence type="ECO:0000256" key="1">
    <source>
        <dbReference type="SAM" id="MobiDB-lite"/>
    </source>
</evidence>
<feature type="region of interest" description="Disordered" evidence="1">
    <location>
        <begin position="321"/>
        <end position="345"/>
    </location>
</feature>
<dbReference type="PANTHER" id="PTHR23093:SF20">
    <property type="entry name" value="SIMILAR TO CHROMOSOME 3 OPEN READING FRAME 20"/>
    <property type="match status" value="1"/>
</dbReference>
<evidence type="ECO:0000259" key="2">
    <source>
        <dbReference type="Pfam" id="PF14977"/>
    </source>
</evidence>
<reference evidence="3" key="2">
    <citation type="submission" date="2025-09" db="UniProtKB">
        <authorList>
            <consortium name="Ensembl"/>
        </authorList>
    </citation>
    <scope>IDENTIFICATION</scope>
</reference>
<reference evidence="3" key="1">
    <citation type="submission" date="2025-08" db="UniProtKB">
        <authorList>
            <consortium name="Ensembl"/>
        </authorList>
    </citation>
    <scope>IDENTIFICATION</scope>
</reference>
<evidence type="ECO:0000313" key="3">
    <source>
        <dbReference type="Ensembl" id="ENSCWAP00000025540.1"/>
    </source>
</evidence>
<keyword evidence="4" id="KW-1185">Reference proteome</keyword>
<protein>
    <submittedName>
        <fullName evidence="3">Chromosome 3 open reading frame 20</fullName>
    </submittedName>
</protein>
<dbReference type="InterPro" id="IPR029281">
    <property type="entry name" value="FAM194_C"/>
</dbReference>
<dbReference type="Pfam" id="PF14977">
    <property type="entry name" value="FAM194"/>
    <property type="match status" value="1"/>
</dbReference>
<organism evidence="3 4">
    <name type="scientific">Catagonus wagneri</name>
    <name type="common">Chacoan peccary</name>
    <dbReference type="NCBI Taxonomy" id="51154"/>
    <lineage>
        <taxon>Eukaryota</taxon>
        <taxon>Metazoa</taxon>
        <taxon>Chordata</taxon>
        <taxon>Craniata</taxon>
        <taxon>Vertebrata</taxon>
        <taxon>Euteleostomi</taxon>
        <taxon>Mammalia</taxon>
        <taxon>Eutheria</taxon>
        <taxon>Laurasiatheria</taxon>
        <taxon>Artiodactyla</taxon>
        <taxon>Suina</taxon>
        <taxon>Tayassuidae</taxon>
        <taxon>Catagonus</taxon>
    </lineage>
</organism>
<sequence>MNDIKSNRELYQQYTATAPKLLARISRLLLLCRNAGISVPKGIRNIFEFSWEELITDPMIPTPSDILGLEISIGAPPEVLVEPAPVPAPVQKKPPPPAPLLPVLSSTGPAKFPIHSPPHGHWGLSSQETLQRFQRQSIHLLTELLTLKMKAMLESASGVNPLDITRRFVEASQLLHLNAKKMAFDYLIGTIQKSGCGVGQMGKESSTNVSAVGVNSPYQLVYESSTGCLSFSLSSGREIKKKSGKSKNLEEMVMTSPQRGGTSASDIVEVSDPCPEAREKLQEMCRMIEAERNSWKGRNIFYPTVLRNYRAKTPSHLMATVKGDTQTPSSHPPHSPGTPTATPTSHQPPYPFICYPSGNIAMCQIPTCCKGRAITCLFNDTPSFSFLAMFNAEGQGCVQYNLKASCPYVLVLDEEGGTTNDYKGYVVHKWSWTSKTETLLSLEYKVNEQMKLTVLGQDSIMVTFTSLNETVTLPISATNCPHGTLHDKRMTHRISSTDEKLSKMSRALAEIKRRFQKTVSQFMNSVLLAAGLFTIEYPVKTEAEISGTRLRPGPYLERGTKLSLHSGEIVLLRSQSARPESSIGESSKEEPQSAPVSPTRKKTVKVKTKATVTPRRKAVEVRSPTRWAALPSDCPLVLRKLIRKEDVRAGCKCMVRAPLVSDVELERFLSTPRDPSQVLVFGIVSSKNPAKSGQLQWLLDILYNHQQQGRASPCIQVESPRHCLRFSADMFAGGKLLFGGCILNGYGFSRQNLLKQIFQARRDCKMGHFLPENYKFRVSPGCWVWVLSGCLPDSKEVWGSRRSWRSQWMLGGADADRCREKSQSPHGHDQSGAVGAVGGWGVWEVLEDQLIGNPREKAR</sequence>
<feature type="region of interest" description="Disordered" evidence="1">
    <location>
        <begin position="575"/>
        <end position="604"/>
    </location>
</feature>
<dbReference type="Proteomes" id="UP000694540">
    <property type="component" value="Unplaced"/>
</dbReference>
<proteinExistence type="predicted"/>
<accession>A0A8C3YN45</accession>